<dbReference type="KEGG" id="pbv:AR543_18615"/>
<evidence type="ECO:0000256" key="1">
    <source>
        <dbReference type="ARBA" id="ARBA00022737"/>
    </source>
</evidence>
<dbReference type="SUPFAM" id="SSF48403">
    <property type="entry name" value="Ankyrin repeat"/>
    <property type="match status" value="1"/>
</dbReference>
<sequence length="351" mass="39507">MPRKKKTLPKNFEELIEAGDLSALKEVFTLCELDARGGYSKSTALSFYNVPAELVRWLVEQGADINAVDNYKKTPLHSHAMSWCGHTELLLELGADLEALDYRGETPLFAAVSSYKPEAVRVLLARGSNVNAKNGMGQTPLEKGLAYCRNNNISDMAEIADLLLAAGAAVTPTMKDSVQNIGKEFEFHREGFNKDSVEQTDKALQHLYERFDVAPIGKRKMHDGVSPITVSTQTWREQHDELWKWLIPSKGHAQTVQGEVIRITGKVLYEIRDNGGGNWDNQFRKMLSSLIRYFNLGKPLDATVIQEAEELVQHLRNGDNDIEAEILCELAVQWVLRNPNPIPMEEPDYKR</sequence>
<protein>
    <submittedName>
        <fullName evidence="4">Uncharacterized protein</fullName>
    </submittedName>
</protein>
<evidence type="ECO:0000313" key="5">
    <source>
        <dbReference type="Proteomes" id="UP000078148"/>
    </source>
</evidence>
<gene>
    <name evidence="4" type="ORF">AR543_18615</name>
</gene>
<dbReference type="InterPro" id="IPR002110">
    <property type="entry name" value="Ankyrin_rpt"/>
</dbReference>
<keyword evidence="1" id="KW-0677">Repeat</keyword>
<dbReference type="STRING" id="1616788.AR543_18615"/>
<dbReference type="OrthoDB" id="9812708at2"/>
<name>A0A172ZKP5_9BACL</name>
<dbReference type="RefSeq" id="WP_060535920.1">
    <property type="nucleotide sequence ID" value="NZ_CP013023.1"/>
</dbReference>
<reference evidence="5" key="1">
    <citation type="submission" date="2015-10" db="EMBL/GenBank/DDBJ databases">
        <title>Genome of Paenibacillus bovis sp. nov.</title>
        <authorList>
            <person name="Wu Z."/>
            <person name="Gao C."/>
            <person name="Liu Z."/>
            <person name="Zheng H."/>
        </authorList>
    </citation>
    <scope>NUCLEOTIDE SEQUENCE [LARGE SCALE GENOMIC DNA]</scope>
    <source>
        <strain evidence="5">BD3526</strain>
    </source>
</reference>
<keyword evidence="5" id="KW-1185">Reference proteome</keyword>
<dbReference type="Pfam" id="PF12796">
    <property type="entry name" value="Ank_2"/>
    <property type="match status" value="1"/>
</dbReference>
<dbReference type="PROSITE" id="PS50088">
    <property type="entry name" value="ANK_REPEAT"/>
    <property type="match status" value="1"/>
</dbReference>
<organism evidence="4 5">
    <name type="scientific">Paenibacillus bovis</name>
    <dbReference type="NCBI Taxonomy" id="1616788"/>
    <lineage>
        <taxon>Bacteria</taxon>
        <taxon>Bacillati</taxon>
        <taxon>Bacillota</taxon>
        <taxon>Bacilli</taxon>
        <taxon>Bacillales</taxon>
        <taxon>Paenibacillaceae</taxon>
        <taxon>Paenibacillus</taxon>
    </lineage>
</organism>
<dbReference type="SMART" id="SM00248">
    <property type="entry name" value="ANK"/>
    <property type="match status" value="4"/>
</dbReference>
<dbReference type="PANTHER" id="PTHR24126:SF14">
    <property type="entry name" value="ANK_REP_REGION DOMAIN-CONTAINING PROTEIN"/>
    <property type="match status" value="1"/>
</dbReference>
<evidence type="ECO:0000256" key="3">
    <source>
        <dbReference type="PROSITE-ProRule" id="PRU00023"/>
    </source>
</evidence>
<dbReference type="PROSITE" id="PS50297">
    <property type="entry name" value="ANK_REP_REGION"/>
    <property type="match status" value="1"/>
</dbReference>
<accession>A0A172ZKP5</accession>
<proteinExistence type="predicted"/>
<reference evidence="4 5" key="2">
    <citation type="journal article" date="2016" name="Int. J. Syst. Evol. Microbiol.">
        <title>Paenibacillus bovis sp. nov., isolated from raw yak (Bos grunniens) milk.</title>
        <authorList>
            <person name="Gao C."/>
            <person name="Han J."/>
            <person name="Liu Z."/>
            <person name="Xu X."/>
            <person name="Hang F."/>
            <person name="Wu Z."/>
        </authorList>
    </citation>
    <scope>NUCLEOTIDE SEQUENCE [LARGE SCALE GENOMIC DNA]</scope>
    <source>
        <strain evidence="4 5">BD3526</strain>
    </source>
</reference>
<evidence type="ECO:0000313" key="4">
    <source>
        <dbReference type="EMBL" id="ANF97827.1"/>
    </source>
</evidence>
<dbReference type="EMBL" id="CP013023">
    <property type="protein sequence ID" value="ANF97827.1"/>
    <property type="molecule type" value="Genomic_DNA"/>
</dbReference>
<dbReference type="Gene3D" id="1.25.40.20">
    <property type="entry name" value="Ankyrin repeat-containing domain"/>
    <property type="match status" value="1"/>
</dbReference>
<feature type="repeat" description="ANK" evidence="3">
    <location>
        <begin position="103"/>
        <end position="135"/>
    </location>
</feature>
<dbReference type="AlphaFoldDB" id="A0A172ZKP5"/>
<dbReference type="InterPro" id="IPR036770">
    <property type="entry name" value="Ankyrin_rpt-contain_sf"/>
</dbReference>
<dbReference type="Proteomes" id="UP000078148">
    <property type="component" value="Chromosome"/>
</dbReference>
<dbReference type="PANTHER" id="PTHR24126">
    <property type="entry name" value="ANKYRIN REPEAT, PH AND SEC7 DOMAIN CONTAINING PROTEIN SECG-RELATED"/>
    <property type="match status" value="1"/>
</dbReference>
<evidence type="ECO:0000256" key="2">
    <source>
        <dbReference type="ARBA" id="ARBA00023043"/>
    </source>
</evidence>
<keyword evidence="2 3" id="KW-0040">ANK repeat</keyword>